<evidence type="ECO:0000256" key="4">
    <source>
        <dbReference type="ARBA" id="ARBA00023242"/>
    </source>
</evidence>
<dbReference type="EMBL" id="RSCE01000014">
    <property type="protein sequence ID" value="RSH77884.1"/>
    <property type="molecule type" value="Genomic_DNA"/>
</dbReference>
<evidence type="ECO:0000256" key="1">
    <source>
        <dbReference type="ARBA" id="ARBA00004123"/>
    </source>
</evidence>
<gene>
    <name evidence="7" type="primary">IES6</name>
    <name evidence="7" type="ORF">EHS24_002955</name>
</gene>
<dbReference type="SMART" id="SM00993">
    <property type="entry name" value="YL1_C"/>
    <property type="match status" value="1"/>
</dbReference>
<dbReference type="GO" id="GO:0006338">
    <property type="term" value="P:chromatin remodeling"/>
    <property type="evidence" value="ECO:0007669"/>
    <property type="project" value="InterPro"/>
</dbReference>
<feature type="region of interest" description="Disordered" evidence="5">
    <location>
        <begin position="61"/>
        <end position="122"/>
    </location>
</feature>
<dbReference type="InterPro" id="IPR029525">
    <property type="entry name" value="INO80C/Ies6"/>
</dbReference>
<name>A0A427XGP8_9TREE</name>
<accession>A0A427XGP8</accession>
<evidence type="ECO:0000313" key="8">
    <source>
        <dbReference type="Proteomes" id="UP000279236"/>
    </source>
</evidence>
<organism evidence="7 8">
    <name type="scientific">Apiotrichum porosum</name>
    <dbReference type="NCBI Taxonomy" id="105984"/>
    <lineage>
        <taxon>Eukaryota</taxon>
        <taxon>Fungi</taxon>
        <taxon>Dikarya</taxon>
        <taxon>Basidiomycota</taxon>
        <taxon>Agaricomycotina</taxon>
        <taxon>Tremellomycetes</taxon>
        <taxon>Trichosporonales</taxon>
        <taxon>Trichosporonaceae</taxon>
        <taxon>Apiotrichum</taxon>
    </lineage>
</organism>
<proteinExistence type="predicted"/>
<dbReference type="PANTHER" id="PTHR31200">
    <property type="entry name" value="INO80 COMPLEX SUBUNIT C"/>
    <property type="match status" value="1"/>
</dbReference>
<comment type="subcellular location">
    <subcellularLocation>
        <location evidence="1">Nucleus</location>
    </subcellularLocation>
</comment>
<dbReference type="Pfam" id="PF08265">
    <property type="entry name" value="YL1_C"/>
    <property type="match status" value="1"/>
</dbReference>
<protein>
    <submittedName>
        <fullName evidence="7">Chromatin-remodeling complex subunit ies6</fullName>
    </submittedName>
</protein>
<dbReference type="RefSeq" id="XP_028473031.1">
    <property type="nucleotide sequence ID" value="XM_028618664.1"/>
</dbReference>
<dbReference type="GeneID" id="39587498"/>
<dbReference type="AlphaFoldDB" id="A0A427XGP8"/>
<sequence>MDQLNYADTPRSFKNTSFTSKLPARTASAAGANGFKKNVKQILTLERERVGGGDGFLSAAQTSAKARGENIEPVKKKKKENPVGKPRPPKGRRSGVATPLTLDDDSNISGTATPMDEDGDADEGMDVEVDNGVHREIITYHTPAAPPSLLPAKKYCDITGLHAVYTDPRTKLRYKGLEVWGIVRNLGPGVDQAYLSLRGAQTSLK</sequence>
<keyword evidence="4" id="KW-0539">Nucleus</keyword>
<keyword evidence="2" id="KW-0805">Transcription regulation</keyword>
<evidence type="ECO:0000313" key="7">
    <source>
        <dbReference type="EMBL" id="RSH77884.1"/>
    </source>
</evidence>
<evidence type="ECO:0000259" key="6">
    <source>
        <dbReference type="SMART" id="SM00993"/>
    </source>
</evidence>
<dbReference type="OrthoDB" id="49520at2759"/>
<feature type="domain" description="Vps72/YL1 C-terminal" evidence="6">
    <location>
        <begin position="154"/>
        <end position="183"/>
    </location>
</feature>
<evidence type="ECO:0000256" key="5">
    <source>
        <dbReference type="SAM" id="MobiDB-lite"/>
    </source>
</evidence>
<dbReference type="STRING" id="105984.A0A427XGP8"/>
<dbReference type="InterPro" id="IPR013272">
    <property type="entry name" value="Vps72/YL1_C"/>
</dbReference>
<dbReference type="Proteomes" id="UP000279236">
    <property type="component" value="Unassembled WGS sequence"/>
</dbReference>
<reference evidence="7 8" key="1">
    <citation type="submission" date="2018-11" db="EMBL/GenBank/DDBJ databases">
        <title>Genome sequence of Apiotrichum porosum DSM 27194.</title>
        <authorList>
            <person name="Aliyu H."/>
            <person name="Gorte O."/>
            <person name="Ochsenreither K."/>
        </authorList>
    </citation>
    <scope>NUCLEOTIDE SEQUENCE [LARGE SCALE GENOMIC DNA]</scope>
    <source>
        <strain evidence="7 8">DSM 27194</strain>
    </source>
</reference>
<keyword evidence="8" id="KW-1185">Reference proteome</keyword>
<evidence type="ECO:0000256" key="2">
    <source>
        <dbReference type="ARBA" id="ARBA00023015"/>
    </source>
</evidence>
<comment type="caution">
    <text evidence="7">The sequence shown here is derived from an EMBL/GenBank/DDBJ whole genome shotgun (WGS) entry which is preliminary data.</text>
</comment>
<dbReference type="PANTHER" id="PTHR31200:SF1">
    <property type="entry name" value="INO80 COMPLEX SUBUNIT C"/>
    <property type="match status" value="1"/>
</dbReference>
<keyword evidence="3" id="KW-0804">Transcription</keyword>
<dbReference type="GO" id="GO:0031011">
    <property type="term" value="C:Ino80 complex"/>
    <property type="evidence" value="ECO:0007669"/>
    <property type="project" value="InterPro"/>
</dbReference>
<evidence type="ECO:0000256" key="3">
    <source>
        <dbReference type="ARBA" id="ARBA00023163"/>
    </source>
</evidence>